<proteinExistence type="predicted"/>
<protein>
    <submittedName>
        <fullName evidence="1">DNA end protector protein</fullName>
    </submittedName>
</protein>
<accession>A0A8S5VTV3</accession>
<name>A0A8S5VTV3_9CAUD</name>
<dbReference type="EMBL" id="BK035393">
    <property type="protein sequence ID" value="DAG97913.1"/>
    <property type="molecule type" value="Genomic_DNA"/>
</dbReference>
<organism evidence="1">
    <name type="scientific">Ackermannviridae sp</name>
    <dbReference type="NCBI Taxonomy" id="2831612"/>
    <lineage>
        <taxon>Viruses</taxon>
        <taxon>Duplodnaviria</taxon>
        <taxon>Heunggongvirae</taxon>
        <taxon>Uroviricota</taxon>
        <taxon>Caudoviricetes</taxon>
        <taxon>Pantevenvirales</taxon>
        <taxon>Ackermannviridae</taxon>
    </lineage>
</organism>
<sequence length="235" mass="27871">MELVSETIMRMSQSVPYSTIVSRSKKWFDDVYVMKEKKPAEESRTPIPKIGKIYTWFYDPLTKDEMDFFSWCPLTFIIGYKVTSGGHLLPYGINLSFIPPSMRIKILDTIIRLWNTQVINPNIEKIKAGETPILDIPLYYDVAKKVLQNSGFEFAIRSYRLERFQSSPMIVSYEDWYKICTFPIRYIEKMQIRAIYWRYWRSLDGSGIGKHKNVEIVKTKIKEVQDYVKKRESRK</sequence>
<reference evidence="1" key="1">
    <citation type="journal article" date="2021" name="Proc. Natl. Acad. Sci. U.S.A.">
        <title>A Catalog of Tens of Thousands of Viruses from Human Metagenomes Reveals Hidden Associations with Chronic Diseases.</title>
        <authorList>
            <person name="Tisza M.J."/>
            <person name="Buck C.B."/>
        </authorList>
    </citation>
    <scope>NUCLEOTIDE SEQUENCE</scope>
    <source>
        <strain evidence="1">CtASH1</strain>
    </source>
</reference>
<evidence type="ECO:0000313" key="1">
    <source>
        <dbReference type="EMBL" id="DAG97913.1"/>
    </source>
</evidence>